<dbReference type="Proteomes" id="UP001164746">
    <property type="component" value="Chromosome 5"/>
</dbReference>
<evidence type="ECO:0000256" key="1">
    <source>
        <dbReference type="SAM" id="Coils"/>
    </source>
</evidence>
<sequence>MDADLSTLRVGNILHQRYKDSIKQTYNQKDCSLYIKMSLFCKKWENCKERTLKTFYFRWCRTLTSKFLVSKVRKRLTSSRVSNKADQKCVLWTYLTFGLLSFVTVCEMADDQDSAKTCKDCTQALGNKLKGLQCSFCENYYCQKCTKLKTTLFNDISKEQSVLFSCVHCRIAMPAMRKMMAKIISFEQRIEKLEESMVSCDKDMVRNVILEEKEEELERDRRRLNVVIYSLPESTNPSIEQRKEEDIREVDFIINNTLNLNVTVDNVFRLGKLAPNNARPRPVRFTVKDFPAKRNVLNAASKLKNHEKYSRIYLTNDLTPVQRKAAFELREEKRRRERGGEVGLAIRKGRIVKLPPYKAGVGDHDYILARDKAGVGDHDYIPARDRNSPPSRRGSFHQ</sequence>
<evidence type="ECO:0000313" key="3">
    <source>
        <dbReference type="EMBL" id="WAR05766.1"/>
    </source>
</evidence>
<reference evidence="3" key="1">
    <citation type="submission" date="2022-11" db="EMBL/GenBank/DDBJ databases">
        <title>Centuries of genome instability and evolution in soft-shell clam transmissible cancer (bioRxiv).</title>
        <authorList>
            <person name="Hart S.F.M."/>
            <person name="Yonemitsu M.A."/>
            <person name="Giersch R.M."/>
            <person name="Beal B.F."/>
            <person name="Arriagada G."/>
            <person name="Davis B.W."/>
            <person name="Ostrander E.A."/>
            <person name="Goff S.P."/>
            <person name="Metzger M.J."/>
        </authorList>
    </citation>
    <scope>NUCLEOTIDE SEQUENCE</scope>
    <source>
        <strain evidence="3">MELC-2E11</strain>
        <tissue evidence="3">Siphon/mantle</tissue>
    </source>
</reference>
<proteinExistence type="predicted"/>
<name>A0ABY7EA26_MYAAR</name>
<dbReference type="SUPFAM" id="SSF57903">
    <property type="entry name" value="FYVE/PHD zinc finger"/>
    <property type="match status" value="1"/>
</dbReference>
<feature type="coiled-coil region" evidence="1">
    <location>
        <begin position="176"/>
        <end position="227"/>
    </location>
</feature>
<accession>A0ABY7EA26</accession>
<evidence type="ECO:0000256" key="2">
    <source>
        <dbReference type="SAM" id="MobiDB-lite"/>
    </source>
</evidence>
<feature type="compositionally biased region" description="Basic and acidic residues" evidence="2">
    <location>
        <begin position="377"/>
        <end position="387"/>
    </location>
</feature>
<dbReference type="PANTHER" id="PTHR37445:SF3">
    <property type="entry name" value="ZINC FINGER PHD-TYPE DOMAIN-CONTAINING PROTEIN"/>
    <property type="match status" value="1"/>
</dbReference>
<dbReference type="Gene3D" id="3.30.40.10">
    <property type="entry name" value="Zinc/RING finger domain, C3HC4 (zinc finger)"/>
    <property type="match status" value="1"/>
</dbReference>
<dbReference type="PANTHER" id="PTHR37445">
    <property type="entry name" value="PROTEIN CBG24663"/>
    <property type="match status" value="1"/>
</dbReference>
<organism evidence="3 4">
    <name type="scientific">Mya arenaria</name>
    <name type="common">Soft-shell clam</name>
    <dbReference type="NCBI Taxonomy" id="6604"/>
    <lineage>
        <taxon>Eukaryota</taxon>
        <taxon>Metazoa</taxon>
        <taxon>Spiralia</taxon>
        <taxon>Lophotrochozoa</taxon>
        <taxon>Mollusca</taxon>
        <taxon>Bivalvia</taxon>
        <taxon>Autobranchia</taxon>
        <taxon>Heteroconchia</taxon>
        <taxon>Euheterodonta</taxon>
        <taxon>Imparidentia</taxon>
        <taxon>Neoheterodontei</taxon>
        <taxon>Myida</taxon>
        <taxon>Myoidea</taxon>
        <taxon>Myidae</taxon>
        <taxon>Mya</taxon>
    </lineage>
</organism>
<dbReference type="EMBL" id="CP111016">
    <property type="protein sequence ID" value="WAR05766.1"/>
    <property type="molecule type" value="Genomic_DNA"/>
</dbReference>
<dbReference type="InterPro" id="IPR011011">
    <property type="entry name" value="Znf_FYVE_PHD"/>
</dbReference>
<keyword evidence="4" id="KW-1185">Reference proteome</keyword>
<feature type="region of interest" description="Disordered" evidence="2">
    <location>
        <begin position="377"/>
        <end position="398"/>
    </location>
</feature>
<gene>
    <name evidence="3" type="ORF">MAR_021135</name>
</gene>
<evidence type="ECO:0000313" key="4">
    <source>
        <dbReference type="Proteomes" id="UP001164746"/>
    </source>
</evidence>
<keyword evidence="1" id="KW-0175">Coiled coil</keyword>
<protein>
    <submittedName>
        <fullName evidence="3">Uncharacterized protein</fullName>
    </submittedName>
</protein>
<dbReference type="Gene3D" id="3.30.70.1820">
    <property type="entry name" value="L1 transposable element, RRM domain"/>
    <property type="match status" value="1"/>
</dbReference>
<dbReference type="InterPro" id="IPR013083">
    <property type="entry name" value="Znf_RING/FYVE/PHD"/>
</dbReference>